<dbReference type="GO" id="GO:0005524">
    <property type="term" value="F:ATP binding"/>
    <property type="evidence" value="ECO:0007669"/>
    <property type="project" value="UniProtKB-UniRule"/>
</dbReference>
<evidence type="ECO:0000256" key="9">
    <source>
        <dbReference type="SAM" id="MobiDB-lite"/>
    </source>
</evidence>
<dbReference type="PROSITE" id="PS50011">
    <property type="entry name" value="PROTEIN_KINASE_DOM"/>
    <property type="match status" value="1"/>
</dbReference>
<evidence type="ECO:0000256" key="3">
    <source>
        <dbReference type="ARBA" id="ARBA00022679"/>
    </source>
</evidence>
<evidence type="ECO:0000256" key="6">
    <source>
        <dbReference type="ARBA" id="ARBA00022840"/>
    </source>
</evidence>
<feature type="compositionally biased region" description="Gly residues" evidence="9">
    <location>
        <begin position="368"/>
        <end position="377"/>
    </location>
</feature>
<keyword evidence="12" id="KW-1185">Reference proteome</keyword>
<dbReference type="PROSITE" id="PS00107">
    <property type="entry name" value="PROTEIN_KINASE_ATP"/>
    <property type="match status" value="1"/>
</dbReference>
<dbReference type="InterPro" id="IPR000719">
    <property type="entry name" value="Prot_kinase_dom"/>
</dbReference>
<dbReference type="Proteomes" id="UP000184267">
    <property type="component" value="Unassembled WGS sequence"/>
</dbReference>
<comment type="similarity">
    <text evidence="1">Belongs to the protein kinase superfamily. CMGC Ser/Thr protein kinase family. CDC2/CDKX subfamily.</text>
</comment>
<dbReference type="GO" id="GO:0004674">
    <property type="term" value="F:protein serine/threonine kinase activity"/>
    <property type="evidence" value="ECO:0007669"/>
    <property type="project" value="UniProtKB-KW"/>
</dbReference>
<evidence type="ECO:0000256" key="5">
    <source>
        <dbReference type="ARBA" id="ARBA00022777"/>
    </source>
</evidence>
<protein>
    <submittedName>
        <fullName evidence="11">Negative regulator of the PHO system</fullName>
    </submittedName>
</protein>
<evidence type="ECO:0000313" key="11">
    <source>
        <dbReference type="EMBL" id="OJT09754.1"/>
    </source>
</evidence>
<feature type="region of interest" description="Disordered" evidence="9">
    <location>
        <begin position="331"/>
        <end position="377"/>
    </location>
</feature>
<dbReference type="SMART" id="SM00220">
    <property type="entry name" value="S_TKc"/>
    <property type="match status" value="1"/>
</dbReference>
<reference evidence="11 12" key="1">
    <citation type="submission" date="2016-10" db="EMBL/GenBank/DDBJ databases">
        <title>Genome sequence of the basidiomycete white-rot fungus Trametes pubescens.</title>
        <authorList>
            <person name="Makela M.R."/>
            <person name="Granchi Z."/>
            <person name="Peng M."/>
            <person name="De Vries R.P."/>
            <person name="Grigoriev I."/>
            <person name="Riley R."/>
            <person name="Hilden K."/>
        </authorList>
    </citation>
    <scope>NUCLEOTIDE SEQUENCE [LARGE SCALE GENOMIC DNA]</scope>
    <source>
        <strain evidence="11 12">FBCC735</strain>
    </source>
</reference>
<dbReference type="STRING" id="154538.A0A1M2VQ74"/>
<evidence type="ECO:0000313" key="12">
    <source>
        <dbReference type="Proteomes" id="UP000184267"/>
    </source>
</evidence>
<name>A0A1M2VQ74_TRAPU</name>
<dbReference type="InterPro" id="IPR017441">
    <property type="entry name" value="Protein_kinase_ATP_BS"/>
</dbReference>
<dbReference type="Pfam" id="PF00069">
    <property type="entry name" value="Pkinase"/>
    <property type="match status" value="1"/>
</dbReference>
<organism evidence="11 12">
    <name type="scientific">Trametes pubescens</name>
    <name type="common">White-rot fungus</name>
    <dbReference type="NCBI Taxonomy" id="154538"/>
    <lineage>
        <taxon>Eukaryota</taxon>
        <taxon>Fungi</taxon>
        <taxon>Dikarya</taxon>
        <taxon>Basidiomycota</taxon>
        <taxon>Agaricomycotina</taxon>
        <taxon>Agaricomycetes</taxon>
        <taxon>Polyporales</taxon>
        <taxon>Polyporaceae</taxon>
        <taxon>Trametes</taxon>
    </lineage>
</organism>
<dbReference type="GO" id="GO:0005634">
    <property type="term" value="C:nucleus"/>
    <property type="evidence" value="ECO:0007669"/>
    <property type="project" value="TreeGrafter"/>
</dbReference>
<dbReference type="InterPro" id="IPR011009">
    <property type="entry name" value="Kinase-like_dom_sf"/>
</dbReference>
<evidence type="ECO:0000256" key="7">
    <source>
        <dbReference type="PROSITE-ProRule" id="PRU10141"/>
    </source>
</evidence>
<gene>
    <name evidence="11" type="ORF">TRAPUB_13785</name>
</gene>
<keyword evidence="2 8" id="KW-0723">Serine/threonine-protein kinase</keyword>
<dbReference type="AlphaFoldDB" id="A0A1M2VQ74"/>
<accession>A0A1M2VQ74</accession>
<feature type="domain" description="Protein kinase" evidence="10">
    <location>
        <begin position="23"/>
        <end position="297"/>
    </location>
</feature>
<dbReference type="OMA" id="ASHCYSQ"/>
<evidence type="ECO:0000256" key="4">
    <source>
        <dbReference type="ARBA" id="ARBA00022741"/>
    </source>
</evidence>
<proteinExistence type="inferred from homology"/>
<evidence type="ECO:0000256" key="2">
    <source>
        <dbReference type="ARBA" id="ARBA00022527"/>
    </source>
</evidence>
<sequence length="377" mass="41832">MSLGLSTSSAQTPQTGFSILKKYTEMKQIGGGAYSTVYKSECRTTQKSVAIKIVDTDLEDGLSAVVMREISLLKELRHPNIIALIECEGIETRTALVLEHCPCDLETLMTQRRMTGRPLHRDPDQIRTFMVQLLQGIAHCHANKVLHRDLKPQNLLIDKHGVLKIADFGLARQVGFHPESENMKGVVVTLWYRAPELLQPRTTTPPYGAAIDVWSCGCILAEMVVDRAIFCGAWDDRSLLQYIQSIPKCGVQAFLNMYHPHQLGHWPPHAVNLLHWMLQYDVKARITAAKALGHPYARDATPTRNLAPLDAFNIRPVQQGQTAGLQQLLQGVPHMPNRPPDGRIQPGSVRATGHGQTGKPYKVQDASYGGGVSSFRT</sequence>
<dbReference type="OrthoDB" id="1300748at2759"/>
<keyword evidence="5" id="KW-0418">Kinase</keyword>
<dbReference type="FunFam" id="1.10.510.10:FF:000624">
    <property type="entry name" value="Mitogen-activated protein kinase"/>
    <property type="match status" value="1"/>
</dbReference>
<keyword evidence="6 7" id="KW-0067">ATP-binding</keyword>
<dbReference type="Gene3D" id="1.10.510.10">
    <property type="entry name" value="Transferase(Phosphotransferase) domain 1"/>
    <property type="match status" value="1"/>
</dbReference>
<comment type="caution">
    <text evidence="11">The sequence shown here is derived from an EMBL/GenBank/DDBJ whole genome shotgun (WGS) entry which is preliminary data.</text>
</comment>
<dbReference type="PANTHER" id="PTHR24056">
    <property type="entry name" value="CELL DIVISION PROTEIN KINASE"/>
    <property type="match status" value="1"/>
</dbReference>
<dbReference type="Gene3D" id="3.30.200.20">
    <property type="entry name" value="Phosphorylase Kinase, domain 1"/>
    <property type="match status" value="1"/>
</dbReference>
<dbReference type="InterPro" id="IPR050108">
    <property type="entry name" value="CDK"/>
</dbReference>
<evidence type="ECO:0000259" key="10">
    <source>
        <dbReference type="PROSITE" id="PS50011"/>
    </source>
</evidence>
<keyword evidence="4 7" id="KW-0547">Nucleotide-binding</keyword>
<feature type="binding site" evidence="7">
    <location>
        <position position="52"/>
    </location>
    <ligand>
        <name>ATP</name>
        <dbReference type="ChEBI" id="CHEBI:30616"/>
    </ligand>
</feature>
<dbReference type="InterPro" id="IPR008271">
    <property type="entry name" value="Ser/Thr_kinase_AS"/>
</dbReference>
<evidence type="ECO:0000256" key="8">
    <source>
        <dbReference type="RuleBase" id="RU000304"/>
    </source>
</evidence>
<dbReference type="SUPFAM" id="SSF56112">
    <property type="entry name" value="Protein kinase-like (PK-like)"/>
    <property type="match status" value="1"/>
</dbReference>
<dbReference type="EMBL" id="MNAD01000881">
    <property type="protein sequence ID" value="OJT09754.1"/>
    <property type="molecule type" value="Genomic_DNA"/>
</dbReference>
<keyword evidence="3" id="KW-0808">Transferase</keyword>
<dbReference type="PROSITE" id="PS00108">
    <property type="entry name" value="PROTEIN_KINASE_ST"/>
    <property type="match status" value="1"/>
</dbReference>
<evidence type="ECO:0000256" key="1">
    <source>
        <dbReference type="ARBA" id="ARBA00006485"/>
    </source>
</evidence>